<feature type="region of interest" description="Disordered" evidence="1">
    <location>
        <begin position="473"/>
        <end position="502"/>
    </location>
</feature>
<evidence type="ECO:0000256" key="1">
    <source>
        <dbReference type="SAM" id="MobiDB-lite"/>
    </source>
</evidence>
<dbReference type="SUPFAM" id="SSF53300">
    <property type="entry name" value="vWA-like"/>
    <property type="match status" value="1"/>
</dbReference>
<proteinExistence type="predicted"/>
<organism evidence="4 5">
    <name type="scientific">Romanomermis culicivorax</name>
    <name type="common">Nematode worm</name>
    <dbReference type="NCBI Taxonomy" id="13658"/>
    <lineage>
        <taxon>Eukaryota</taxon>
        <taxon>Metazoa</taxon>
        <taxon>Ecdysozoa</taxon>
        <taxon>Nematoda</taxon>
        <taxon>Enoplea</taxon>
        <taxon>Dorylaimia</taxon>
        <taxon>Mermithida</taxon>
        <taxon>Mermithoidea</taxon>
        <taxon>Mermithidae</taxon>
        <taxon>Romanomermis</taxon>
    </lineage>
</organism>
<evidence type="ECO:0000313" key="4">
    <source>
        <dbReference type="Proteomes" id="UP000887565"/>
    </source>
</evidence>
<accession>A0A915KWI6</accession>
<dbReference type="AlphaFoldDB" id="A0A915KWI6"/>
<keyword evidence="2" id="KW-1133">Transmembrane helix</keyword>
<feature type="compositionally biased region" description="Polar residues" evidence="1">
    <location>
        <begin position="483"/>
        <end position="493"/>
    </location>
</feature>
<keyword evidence="3" id="KW-0732">Signal</keyword>
<dbReference type="WBParaSite" id="nRc.2.0.1.t42833-RA">
    <property type="protein sequence ID" value="nRc.2.0.1.t42833-RA"/>
    <property type="gene ID" value="nRc.2.0.1.g42833"/>
</dbReference>
<dbReference type="Proteomes" id="UP000887565">
    <property type="component" value="Unplaced"/>
</dbReference>
<feature type="region of interest" description="Disordered" evidence="1">
    <location>
        <begin position="74"/>
        <end position="108"/>
    </location>
</feature>
<feature type="transmembrane region" description="Helical" evidence="2">
    <location>
        <begin position="512"/>
        <end position="537"/>
    </location>
</feature>
<feature type="signal peptide" evidence="3">
    <location>
        <begin position="1"/>
        <end position="25"/>
    </location>
</feature>
<keyword evidence="2" id="KW-0472">Membrane</keyword>
<reference evidence="5" key="1">
    <citation type="submission" date="2022-11" db="UniProtKB">
        <authorList>
            <consortium name="WormBaseParasite"/>
        </authorList>
    </citation>
    <scope>IDENTIFICATION</scope>
</reference>
<evidence type="ECO:0000256" key="3">
    <source>
        <dbReference type="SAM" id="SignalP"/>
    </source>
</evidence>
<sequence>MRRCSANKFLTYVLTVALAAAYVSGDETNDEYAELLSVEKRKMPLVKVQKFAKAGGNTAGVDLAHIRLREKEKYPTATTRPRPSRIVHRQSPTTKKPEPESVVGPVPARFKPNPTCHLRATDIIVIVDNNASTSAIVERNTFQFLRNFFGKMDIRPNGVRVALETGGRQANRRLTLSQCLDVQCVYAFLHGLVRDSDRQNIRPKQQAGVDSQPIVYSPLEAAKVVYLYNRMTMYTSRTKVLLCKCSELIDRIPDDPQHCSQPLPIEEVCPDVQECMHNCDMNTTPWTNWACFFACEDPDEEQEPRRYRNRQMLVGAEPMTCQLFETESGCPGMLPPCPSSHQRLRNVPSPKFKDKDAQEMDACQYVTSKVCRYTHPGICNGVEERRASTQSTDCPTHKRQVMCDAQECDEECDEVTTPWSEWSTCPECMPPEQARSPISIRGRKLKFEEQIYCAITQGRVCVDLRVCSDSDSSQHDSNAGLESPNSEMQQEAQASAIEHRRRQPVSTTQTTFIVTIVVVLALIASLVVGFAVAIYFVRQLNEPVAYME</sequence>
<protein>
    <submittedName>
        <fullName evidence="5">Uncharacterized protein</fullName>
    </submittedName>
</protein>
<dbReference type="InterPro" id="IPR036465">
    <property type="entry name" value="vWFA_dom_sf"/>
</dbReference>
<keyword evidence="2" id="KW-0812">Transmembrane</keyword>
<evidence type="ECO:0000313" key="5">
    <source>
        <dbReference type="WBParaSite" id="nRc.2.0.1.t42833-RA"/>
    </source>
</evidence>
<feature type="chain" id="PRO_5037379597" evidence="3">
    <location>
        <begin position="26"/>
        <end position="548"/>
    </location>
</feature>
<evidence type="ECO:0000256" key="2">
    <source>
        <dbReference type="SAM" id="Phobius"/>
    </source>
</evidence>
<keyword evidence="4" id="KW-1185">Reference proteome</keyword>
<name>A0A915KWI6_ROMCU</name>